<feature type="compositionally biased region" description="Polar residues" evidence="1">
    <location>
        <begin position="59"/>
        <end position="80"/>
    </location>
</feature>
<reference evidence="2 3" key="1">
    <citation type="submission" date="2017-04" db="EMBL/GenBank/DDBJ databases">
        <authorList>
            <person name="Afonso C.L."/>
            <person name="Miller P.J."/>
            <person name="Scott M.A."/>
            <person name="Spackman E."/>
            <person name="Goraichik I."/>
            <person name="Dimitrov K.M."/>
            <person name="Suarez D.L."/>
            <person name="Swayne D.E."/>
        </authorList>
    </citation>
    <scope>NUCLEOTIDE SEQUENCE [LARGE SCALE GENOMIC DNA]</scope>
</reference>
<feature type="region of interest" description="Disordered" evidence="1">
    <location>
        <begin position="53"/>
        <end position="132"/>
    </location>
</feature>
<keyword evidence="3" id="KW-1185">Reference proteome</keyword>
<dbReference type="OrthoDB" id="4066875at2759"/>
<dbReference type="AlphaFoldDB" id="A0A1X7R626"/>
<proteinExistence type="predicted"/>
<sequence>MPNSPNTMIMMMDNKCNSNNKKFSFSNIYANKNNNDDNTNTWNYTMKYKFSSKSNSNNHLPTTPTRSSGGYITPLTTSPSQRHKSYSHKRNGSISGNMFIVTPPNDSYHENVTPASSLSNTPTKRTSNNNNQKKSLSVVVPNDIDDLNPIFSPGFNEINTFTNTNNNNSNISSDEDEGVSSHSYTHELSPKLTIQNTNEQIRRNSVGTYSSLTDFVKQNHINVDGRIFVDKPQTPKIDLDI</sequence>
<feature type="compositionally biased region" description="Polar residues" evidence="1">
    <location>
        <begin position="113"/>
        <end position="132"/>
    </location>
</feature>
<name>A0A1X7R626_9SACH</name>
<feature type="compositionally biased region" description="Basic residues" evidence="1">
    <location>
        <begin position="81"/>
        <end position="91"/>
    </location>
</feature>
<evidence type="ECO:0000313" key="2">
    <source>
        <dbReference type="EMBL" id="SMN20939.1"/>
    </source>
</evidence>
<evidence type="ECO:0000313" key="3">
    <source>
        <dbReference type="Proteomes" id="UP000196158"/>
    </source>
</evidence>
<protein>
    <submittedName>
        <fullName evidence="2">Uncharacterized protein</fullName>
    </submittedName>
</protein>
<dbReference type="Proteomes" id="UP000196158">
    <property type="component" value="Unassembled WGS sequence"/>
</dbReference>
<dbReference type="EMBL" id="FXLY01000006">
    <property type="protein sequence ID" value="SMN20939.1"/>
    <property type="molecule type" value="Genomic_DNA"/>
</dbReference>
<evidence type="ECO:0000256" key="1">
    <source>
        <dbReference type="SAM" id="MobiDB-lite"/>
    </source>
</evidence>
<accession>A0A1X7R626</accession>
<gene>
    <name evidence="2" type="ORF">KASA_0M03762G</name>
</gene>
<organism evidence="2 3">
    <name type="scientific">Maudiozyma saulgeensis</name>
    <dbReference type="NCBI Taxonomy" id="1789683"/>
    <lineage>
        <taxon>Eukaryota</taxon>
        <taxon>Fungi</taxon>
        <taxon>Dikarya</taxon>
        <taxon>Ascomycota</taxon>
        <taxon>Saccharomycotina</taxon>
        <taxon>Saccharomycetes</taxon>
        <taxon>Saccharomycetales</taxon>
        <taxon>Saccharomycetaceae</taxon>
        <taxon>Maudiozyma</taxon>
    </lineage>
</organism>